<organism evidence="9 10">
    <name type="scientific">Streptomyces olivochromogenes</name>
    <dbReference type="NCBI Taxonomy" id="1963"/>
    <lineage>
        <taxon>Bacteria</taxon>
        <taxon>Bacillati</taxon>
        <taxon>Actinomycetota</taxon>
        <taxon>Actinomycetes</taxon>
        <taxon>Kitasatosporales</taxon>
        <taxon>Streptomycetaceae</taxon>
        <taxon>Streptomyces</taxon>
    </lineage>
</organism>
<feature type="region of interest" description="Disordered" evidence="6">
    <location>
        <begin position="465"/>
        <end position="537"/>
    </location>
</feature>
<evidence type="ECO:0000313" key="10">
    <source>
        <dbReference type="Proteomes" id="UP000217446"/>
    </source>
</evidence>
<feature type="compositionally biased region" description="Basic and acidic residues" evidence="6">
    <location>
        <begin position="490"/>
        <end position="500"/>
    </location>
</feature>
<keyword evidence="7" id="KW-0472">Membrane</keyword>
<evidence type="ECO:0000256" key="3">
    <source>
        <dbReference type="ARBA" id="ARBA00022553"/>
    </source>
</evidence>
<keyword evidence="4" id="KW-0808">Transferase</keyword>
<dbReference type="SUPFAM" id="SSF55874">
    <property type="entry name" value="ATPase domain of HSP90 chaperone/DNA topoisomerase II/histidine kinase"/>
    <property type="match status" value="1"/>
</dbReference>
<feature type="transmembrane region" description="Helical" evidence="7">
    <location>
        <begin position="44"/>
        <end position="64"/>
    </location>
</feature>
<evidence type="ECO:0000256" key="4">
    <source>
        <dbReference type="ARBA" id="ARBA00022679"/>
    </source>
</evidence>
<comment type="catalytic activity">
    <reaction evidence="1">
        <text>ATP + protein L-histidine = ADP + protein N-phospho-L-histidine.</text>
        <dbReference type="EC" id="2.7.13.3"/>
    </reaction>
</comment>
<proteinExistence type="predicted"/>
<dbReference type="InterPro" id="IPR050428">
    <property type="entry name" value="TCS_sensor_his_kinase"/>
</dbReference>
<dbReference type="PANTHER" id="PTHR45436:SF5">
    <property type="entry name" value="SENSOR HISTIDINE KINASE TRCS"/>
    <property type="match status" value="1"/>
</dbReference>
<dbReference type="GO" id="GO:0000160">
    <property type="term" value="P:phosphorelay signal transduction system"/>
    <property type="evidence" value="ECO:0007669"/>
    <property type="project" value="TreeGrafter"/>
</dbReference>
<feature type="region of interest" description="Disordered" evidence="6">
    <location>
        <begin position="388"/>
        <end position="444"/>
    </location>
</feature>
<evidence type="ECO:0000256" key="2">
    <source>
        <dbReference type="ARBA" id="ARBA00012438"/>
    </source>
</evidence>
<feature type="compositionally biased region" description="Basic and acidic residues" evidence="6">
    <location>
        <begin position="421"/>
        <end position="431"/>
    </location>
</feature>
<feature type="domain" description="Histidine kinase/HSP90-like ATPase" evidence="8">
    <location>
        <begin position="266"/>
        <end position="373"/>
    </location>
</feature>
<dbReference type="PANTHER" id="PTHR45436">
    <property type="entry name" value="SENSOR HISTIDINE KINASE YKOH"/>
    <property type="match status" value="1"/>
</dbReference>
<gene>
    <name evidence="9" type="ORF">SO3561_04329</name>
</gene>
<evidence type="ECO:0000256" key="5">
    <source>
        <dbReference type="ARBA" id="ARBA00022777"/>
    </source>
</evidence>
<dbReference type="InterPro" id="IPR036890">
    <property type="entry name" value="HATPase_C_sf"/>
</dbReference>
<dbReference type="InterPro" id="IPR003594">
    <property type="entry name" value="HATPase_dom"/>
</dbReference>
<protein>
    <recommendedName>
        <fullName evidence="2">histidine kinase</fullName>
        <ecNumber evidence="2">2.7.13.3</ecNumber>
    </recommendedName>
</protein>
<dbReference type="GO" id="GO:0004673">
    <property type="term" value="F:protein histidine kinase activity"/>
    <property type="evidence" value="ECO:0007669"/>
    <property type="project" value="UniProtKB-EC"/>
</dbReference>
<dbReference type="EC" id="2.7.13.3" evidence="2"/>
<name>A0A250VFQ7_STROL</name>
<dbReference type="GO" id="GO:0005886">
    <property type="term" value="C:plasma membrane"/>
    <property type="evidence" value="ECO:0007669"/>
    <property type="project" value="TreeGrafter"/>
</dbReference>
<dbReference type="AlphaFoldDB" id="A0A250VFQ7"/>
<dbReference type="RefSeq" id="WP_067365414.1">
    <property type="nucleotide sequence ID" value="NZ_BDQI01000008.1"/>
</dbReference>
<evidence type="ECO:0000256" key="6">
    <source>
        <dbReference type="SAM" id="MobiDB-lite"/>
    </source>
</evidence>
<dbReference type="STRING" id="1963.AQJ27_10690"/>
<keyword evidence="3" id="KW-0597">Phosphoprotein</keyword>
<dbReference type="Proteomes" id="UP000217446">
    <property type="component" value="Unassembled WGS sequence"/>
</dbReference>
<dbReference type="Pfam" id="PF02518">
    <property type="entry name" value="HATPase_c"/>
    <property type="match status" value="1"/>
</dbReference>
<evidence type="ECO:0000256" key="1">
    <source>
        <dbReference type="ARBA" id="ARBA00000085"/>
    </source>
</evidence>
<comment type="caution">
    <text evidence="9">The sequence shown here is derived from an EMBL/GenBank/DDBJ whole genome shotgun (WGS) entry which is preliminary data.</text>
</comment>
<feature type="transmembrane region" description="Helical" evidence="7">
    <location>
        <begin position="18"/>
        <end position="38"/>
    </location>
</feature>
<evidence type="ECO:0000256" key="7">
    <source>
        <dbReference type="SAM" id="Phobius"/>
    </source>
</evidence>
<keyword evidence="7" id="KW-1133">Transmembrane helix</keyword>
<accession>A0A250VFQ7</accession>
<keyword evidence="5" id="KW-0418">Kinase</keyword>
<evidence type="ECO:0000259" key="8">
    <source>
        <dbReference type="Pfam" id="PF02518"/>
    </source>
</evidence>
<keyword evidence="10" id="KW-1185">Reference proteome</keyword>
<evidence type="ECO:0000313" key="9">
    <source>
        <dbReference type="EMBL" id="GAX52810.1"/>
    </source>
</evidence>
<reference evidence="10" key="1">
    <citation type="submission" date="2017-05" db="EMBL/GenBank/DDBJ databases">
        <title>Streptomyces olivochromogenes NBRC 3561 whole genome shotgun sequence.</title>
        <authorList>
            <person name="Dohra H."/>
            <person name="Kodani S."/>
        </authorList>
    </citation>
    <scope>NUCLEOTIDE SEQUENCE [LARGE SCALE GENOMIC DNA]</scope>
    <source>
        <strain evidence="10">NBRC 3561</strain>
    </source>
</reference>
<dbReference type="Gene3D" id="3.30.565.10">
    <property type="entry name" value="Histidine kinase-like ATPase, C-terminal domain"/>
    <property type="match status" value="1"/>
</dbReference>
<sequence length="537" mass="58447">MVSVQSPPGGRELPYARVLLPPAILMAAVTGAAVALVTGPARAAVGWCGGIATLLVIAVAAEAVRRGRVIRAVRAELARRTAYLEQRIAAHDQDIVRFHHEVLPAAIRRMNRGMNPDTVALRFGVDDPSLPQISEVERDLLSTFLQLLDTEKLLLDSSHRSFVNIARRVQAIVHQQNKELREMEEDHGRNPEVFDDLLRIDHGTALIGRLADSIAVLGGGRPGRNWPKPVPLFSVMRGAMSRILEYRRIELHSIADVNVNGIHVEPVIHAVAELLDNATRYSPPNSKVHLTALKVQTGVAIEIEDSGVSFSDEARGKMEELLRQAAAGTDLQVLGEAPRLGISVVGRLSKMYDMAIALRQSAYGGVRAVVVVPSNMLTKDPAASLAHGIGANSTATMDTDGVEGPDRKPKKRRPTTGPRLPEQDDGSRDDDAPLVTEWTPNGLPQRRSRVKIPLRERYAEAARIAAEEEAAAAAASKAPSWGTAPATPKQEQKKEKEKPPGHWVEAFWEGLKRDPDPNAFTRKNQPAAEADDEGDLK</sequence>
<dbReference type="EMBL" id="BDQI01000008">
    <property type="protein sequence ID" value="GAX52810.1"/>
    <property type="molecule type" value="Genomic_DNA"/>
</dbReference>
<keyword evidence="7" id="KW-0812">Transmembrane</keyword>